<protein>
    <submittedName>
        <fullName evidence="2">Uncharacterized protein</fullName>
    </submittedName>
</protein>
<keyword evidence="3" id="KW-1185">Reference proteome</keyword>
<dbReference type="Pfam" id="PF12796">
    <property type="entry name" value="Ank_2"/>
    <property type="match status" value="1"/>
</dbReference>
<sequence>MHDEYSGYLFHRFARVSQFGYSTERLCYRSPALTSATTIDASSLILCMRAPTGEAAESAETHIKCVLNGISGVACIRRQVSSFAALHNALDARAPIRRASRGPSRASLEDVDTCLRPWTKTPVDEDRLEASSCLRNISSRASNTLRTRRLLSFSLNGIPDRRSCARCGLIGFLARTGYKDEPKVGEDGKPLLRRATVIRCELRQRGRCDALSHSLSVRLRRRRREISRFRPGGSQCVSLAKNGQLAAALGSGRRCLGRSGCIAAEQRRDPNSTNLEGLTPLHFLTRNGNDDSPEPLFRIVDELNLSMHIDAQDKLGRTPLHLAMKYGARKKVESLLRRGATQIWPPSVDSLLCTKVAWGSAIVLAR</sequence>
<dbReference type="Proteomes" id="UP000479190">
    <property type="component" value="Unassembled WGS sequence"/>
</dbReference>
<dbReference type="EMBL" id="CADCXV010000158">
    <property type="protein sequence ID" value="CAB0028583.1"/>
    <property type="molecule type" value="Genomic_DNA"/>
</dbReference>
<name>A0A6H5I009_9HYME</name>
<keyword evidence="1" id="KW-0040">ANK repeat</keyword>
<dbReference type="InterPro" id="IPR036770">
    <property type="entry name" value="Ankyrin_rpt-contain_sf"/>
</dbReference>
<dbReference type="InterPro" id="IPR002110">
    <property type="entry name" value="Ankyrin_rpt"/>
</dbReference>
<dbReference type="AlphaFoldDB" id="A0A6H5I009"/>
<evidence type="ECO:0000313" key="2">
    <source>
        <dbReference type="EMBL" id="CAB0028583.1"/>
    </source>
</evidence>
<evidence type="ECO:0000256" key="1">
    <source>
        <dbReference type="PROSITE-ProRule" id="PRU00023"/>
    </source>
</evidence>
<accession>A0A6H5I009</accession>
<proteinExistence type="predicted"/>
<dbReference type="OrthoDB" id="60433at2759"/>
<feature type="repeat" description="ANK" evidence="1">
    <location>
        <begin position="315"/>
        <end position="340"/>
    </location>
</feature>
<evidence type="ECO:0000313" key="3">
    <source>
        <dbReference type="Proteomes" id="UP000479190"/>
    </source>
</evidence>
<dbReference type="Gene3D" id="1.25.40.20">
    <property type="entry name" value="Ankyrin repeat-containing domain"/>
    <property type="match status" value="1"/>
</dbReference>
<dbReference type="PROSITE" id="PS50088">
    <property type="entry name" value="ANK_REPEAT"/>
    <property type="match status" value="1"/>
</dbReference>
<gene>
    <name evidence="2" type="ORF">TBRA_LOCUS739</name>
</gene>
<dbReference type="SUPFAM" id="SSF48403">
    <property type="entry name" value="Ankyrin repeat"/>
    <property type="match status" value="1"/>
</dbReference>
<dbReference type="PROSITE" id="PS50297">
    <property type="entry name" value="ANK_REP_REGION"/>
    <property type="match status" value="1"/>
</dbReference>
<reference evidence="2 3" key="1">
    <citation type="submission" date="2020-02" db="EMBL/GenBank/DDBJ databases">
        <authorList>
            <person name="Ferguson B K."/>
        </authorList>
    </citation>
    <scope>NUCLEOTIDE SEQUENCE [LARGE SCALE GENOMIC DNA]</scope>
</reference>
<organism evidence="2 3">
    <name type="scientific">Trichogramma brassicae</name>
    <dbReference type="NCBI Taxonomy" id="86971"/>
    <lineage>
        <taxon>Eukaryota</taxon>
        <taxon>Metazoa</taxon>
        <taxon>Ecdysozoa</taxon>
        <taxon>Arthropoda</taxon>
        <taxon>Hexapoda</taxon>
        <taxon>Insecta</taxon>
        <taxon>Pterygota</taxon>
        <taxon>Neoptera</taxon>
        <taxon>Endopterygota</taxon>
        <taxon>Hymenoptera</taxon>
        <taxon>Apocrita</taxon>
        <taxon>Proctotrupomorpha</taxon>
        <taxon>Chalcidoidea</taxon>
        <taxon>Trichogrammatidae</taxon>
        <taxon>Trichogramma</taxon>
    </lineage>
</organism>